<sequence>MQSEALTSESIRSVVAVKQTRVNKLFGNYALSLIEKTGEGLDCRARILGISARARLDLKKDLEIFADSKELDVVVEAEDLDATAGVAGIERYGL</sequence>
<gene>
    <name evidence="1" type="ORF">C1H46_005344</name>
</gene>
<protein>
    <submittedName>
        <fullName evidence="1">Uncharacterized protein</fullName>
    </submittedName>
</protein>
<proteinExistence type="predicted"/>
<evidence type="ECO:0000313" key="2">
    <source>
        <dbReference type="Proteomes" id="UP000315295"/>
    </source>
</evidence>
<reference evidence="1 2" key="1">
    <citation type="journal article" date="2019" name="G3 (Bethesda)">
        <title>Sequencing of a Wild Apple (Malus baccata) Genome Unravels the Differences Between Cultivated and Wild Apple Species Regarding Disease Resistance and Cold Tolerance.</title>
        <authorList>
            <person name="Chen X."/>
        </authorList>
    </citation>
    <scope>NUCLEOTIDE SEQUENCE [LARGE SCALE GENOMIC DNA]</scope>
    <source>
        <strain evidence="2">cv. Shandingzi</strain>
        <tissue evidence="1">Leaves</tissue>
    </source>
</reference>
<dbReference type="Proteomes" id="UP000315295">
    <property type="component" value="Unassembled WGS sequence"/>
</dbReference>
<comment type="caution">
    <text evidence="1">The sequence shown here is derived from an EMBL/GenBank/DDBJ whole genome shotgun (WGS) entry which is preliminary data.</text>
</comment>
<dbReference type="AlphaFoldDB" id="A0A540ND56"/>
<organism evidence="1 2">
    <name type="scientific">Malus baccata</name>
    <name type="common">Siberian crab apple</name>
    <name type="synonym">Pyrus baccata</name>
    <dbReference type="NCBI Taxonomy" id="106549"/>
    <lineage>
        <taxon>Eukaryota</taxon>
        <taxon>Viridiplantae</taxon>
        <taxon>Streptophyta</taxon>
        <taxon>Embryophyta</taxon>
        <taxon>Tracheophyta</taxon>
        <taxon>Spermatophyta</taxon>
        <taxon>Magnoliopsida</taxon>
        <taxon>eudicotyledons</taxon>
        <taxon>Gunneridae</taxon>
        <taxon>Pentapetalae</taxon>
        <taxon>rosids</taxon>
        <taxon>fabids</taxon>
        <taxon>Rosales</taxon>
        <taxon>Rosaceae</taxon>
        <taxon>Amygdaloideae</taxon>
        <taxon>Maleae</taxon>
        <taxon>Malus</taxon>
    </lineage>
</organism>
<accession>A0A540ND56</accession>
<name>A0A540ND56_MALBA</name>
<keyword evidence="2" id="KW-1185">Reference proteome</keyword>
<dbReference type="EMBL" id="VIEB01000062">
    <property type="protein sequence ID" value="TQE08961.1"/>
    <property type="molecule type" value="Genomic_DNA"/>
</dbReference>
<evidence type="ECO:0000313" key="1">
    <source>
        <dbReference type="EMBL" id="TQE08961.1"/>
    </source>
</evidence>